<gene>
    <name evidence="5" type="ORF">INT47_009870</name>
</gene>
<accession>A0A8H7UUJ3</accession>
<dbReference type="Pfam" id="PF04145">
    <property type="entry name" value="Ctr"/>
    <property type="match status" value="1"/>
</dbReference>
<dbReference type="GO" id="GO:0005375">
    <property type="term" value="F:copper ion transmembrane transporter activity"/>
    <property type="evidence" value="ECO:0007669"/>
    <property type="project" value="UniProtKB-UniRule"/>
</dbReference>
<evidence type="ECO:0000256" key="4">
    <source>
        <dbReference type="RuleBase" id="RU367022"/>
    </source>
</evidence>
<keyword evidence="4" id="KW-0813">Transport</keyword>
<dbReference type="Proteomes" id="UP000603453">
    <property type="component" value="Unassembled WGS sequence"/>
</dbReference>
<evidence type="ECO:0000256" key="2">
    <source>
        <dbReference type="ARBA" id="ARBA00022989"/>
    </source>
</evidence>
<comment type="similarity">
    <text evidence="4">Belongs to the copper transporter (Ctr) (TC 1.A.56) family. SLC31A subfamily.</text>
</comment>
<evidence type="ECO:0000313" key="6">
    <source>
        <dbReference type="Proteomes" id="UP000603453"/>
    </source>
</evidence>
<comment type="subcellular location">
    <subcellularLocation>
        <location evidence="4">Membrane</location>
        <topology evidence="4">Multi-pass membrane protein</topology>
    </subcellularLocation>
</comment>
<comment type="caution">
    <text evidence="5">The sequence shown here is derived from an EMBL/GenBank/DDBJ whole genome shotgun (WGS) entry which is preliminary data.</text>
</comment>
<keyword evidence="4" id="KW-0406">Ion transport</keyword>
<keyword evidence="3 4" id="KW-0472">Membrane</keyword>
<organism evidence="5 6">
    <name type="scientific">Mucor saturninus</name>
    <dbReference type="NCBI Taxonomy" id="64648"/>
    <lineage>
        <taxon>Eukaryota</taxon>
        <taxon>Fungi</taxon>
        <taxon>Fungi incertae sedis</taxon>
        <taxon>Mucoromycota</taxon>
        <taxon>Mucoromycotina</taxon>
        <taxon>Mucoromycetes</taxon>
        <taxon>Mucorales</taxon>
        <taxon>Mucorineae</taxon>
        <taxon>Mucoraceae</taxon>
        <taxon>Mucor</taxon>
    </lineage>
</organism>
<dbReference type="AlphaFoldDB" id="A0A8H7UUJ3"/>
<reference evidence="5" key="1">
    <citation type="submission" date="2020-12" db="EMBL/GenBank/DDBJ databases">
        <title>Metabolic potential, ecology and presence of endohyphal bacteria is reflected in genomic diversity of Mucoromycotina.</title>
        <authorList>
            <person name="Muszewska A."/>
            <person name="Okrasinska A."/>
            <person name="Steczkiewicz K."/>
            <person name="Drgas O."/>
            <person name="Orlowska M."/>
            <person name="Perlinska-Lenart U."/>
            <person name="Aleksandrzak-Piekarczyk T."/>
            <person name="Szatraj K."/>
            <person name="Zielenkiewicz U."/>
            <person name="Pilsyk S."/>
            <person name="Malc E."/>
            <person name="Mieczkowski P."/>
            <person name="Kruszewska J.S."/>
            <person name="Biernat P."/>
            <person name="Pawlowska J."/>
        </authorList>
    </citation>
    <scope>NUCLEOTIDE SEQUENCE</scope>
    <source>
        <strain evidence="5">WA0000017839</strain>
    </source>
</reference>
<keyword evidence="1" id="KW-0812">Transmembrane</keyword>
<evidence type="ECO:0000256" key="3">
    <source>
        <dbReference type="ARBA" id="ARBA00023136"/>
    </source>
</evidence>
<keyword evidence="2" id="KW-1133">Transmembrane helix</keyword>
<evidence type="ECO:0000313" key="5">
    <source>
        <dbReference type="EMBL" id="KAG2199131.1"/>
    </source>
</evidence>
<name>A0A8H7UUJ3_9FUNG</name>
<dbReference type="InterPro" id="IPR007274">
    <property type="entry name" value="Cop_transporter"/>
</dbReference>
<evidence type="ECO:0000256" key="1">
    <source>
        <dbReference type="ARBA" id="ARBA00022692"/>
    </source>
</evidence>
<keyword evidence="6" id="KW-1185">Reference proteome</keyword>
<dbReference type="GO" id="GO:0016020">
    <property type="term" value="C:membrane"/>
    <property type="evidence" value="ECO:0007669"/>
    <property type="project" value="UniProtKB-SubCell"/>
</dbReference>
<dbReference type="OrthoDB" id="73901at2759"/>
<keyword evidence="4" id="KW-0187">Copper transport</keyword>
<dbReference type="EMBL" id="JAEPRD010000100">
    <property type="protein sequence ID" value="KAG2199131.1"/>
    <property type="molecule type" value="Genomic_DNA"/>
</dbReference>
<proteinExistence type="inferred from homology"/>
<sequence length="180" mass="20511">MENGKQWFHSDSDGLHLLFEPLALDAHSEVLTGYLFIGCMCALERMVTYYLDHKLTASHPTFVAATTTTERISRVAVRTLLYGIVTTLRLLYMLVVMYFNTGLFLTVVFSLTVSQMIIEIIKSSHGRKTSPLNFQNKGYSDLTSIDQTELSVHSDDEDEVEEDYNDKQYNIPKIVISSER</sequence>
<protein>
    <recommendedName>
        <fullName evidence="4">Copper transport protein</fullName>
    </recommendedName>
</protein>
<keyword evidence="4" id="KW-0186">Copper</keyword>